<dbReference type="Proteomes" id="UP000018888">
    <property type="component" value="Unassembled WGS sequence"/>
</dbReference>
<evidence type="ECO:0000256" key="1">
    <source>
        <dbReference type="SAM" id="Phobius"/>
    </source>
</evidence>
<evidence type="ECO:0000313" key="2">
    <source>
        <dbReference type="EMBL" id="POG65803.1"/>
    </source>
</evidence>
<keyword evidence="1" id="KW-0472">Membrane</keyword>
<keyword evidence="1" id="KW-0812">Transmembrane</keyword>
<name>A0A2P4PK78_RHIID</name>
<gene>
    <name evidence="2" type="ORF">GLOIN_2v1662624</name>
</gene>
<dbReference type="EMBL" id="AUPC02000205">
    <property type="protein sequence ID" value="POG65803.1"/>
    <property type="molecule type" value="Genomic_DNA"/>
</dbReference>
<accession>A0A2P4PK78</accession>
<reference evidence="2 3" key="2">
    <citation type="journal article" date="2018" name="New Phytol.">
        <title>High intraspecific genome diversity in the model arbuscular mycorrhizal symbiont Rhizophagus irregularis.</title>
        <authorList>
            <person name="Chen E.C.H."/>
            <person name="Morin E."/>
            <person name="Beaudet D."/>
            <person name="Noel J."/>
            <person name="Yildirir G."/>
            <person name="Ndikumana S."/>
            <person name="Charron P."/>
            <person name="St-Onge C."/>
            <person name="Giorgi J."/>
            <person name="Kruger M."/>
            <person name="Marton T."/>
            <person name="Ropars J."/>
            <person name="Grigoriev I.V."/>
            <person name="Hainaut M."/>
            <person name="Henrissat B."/>
            <person name="Roux C."/>
            <person name="Martin F."/>
            <person name="Corradi N."/>
        </authorList>
    </citation>
    <scope>NUCLEOTIDE SEQUENCE [LARGE SCALE GENOMIC DNA]</scope>
    <source>
        <strain evidence="2 3">DAOM 197198</strain>
    </source>
</reference>
<proteinExistence type="predicted"/>
<sequence>MMIPHKVVHYLLSLLFGIILHNVSYYLPHLLFRTSPLVFIIIPHKIVPDYLPPLQFQI</sequence>
<keyword evidence="1" id="KW-1133">Transmembrane helix</keyword>
<reference evidence="2 3" key="1">
    <citation type="journal article" date="2013" name="Proc. Natl. Acad. Sci. U.S.A.">
        <title>Genome of an arbuscular mycorrhizal fungus provides insight into the oldest plant symbiosis.</title>
        <authorList>
            <person name="Tisserant E."/>
            <person name="Malbreil M."/>
            <person name="Kuo A."/>
            <person name="Kohler A."/>
            <person name="Symeonidi A."/>
            <person name="Balestrini R."/>
            <person name="Charron P."/>
            <person name="Duensing N."/>
            <person name="Frei Dit Frey N."/>
            <person name="Gianinazzi-Pearson V."/>
            <person name="Gilbert L.B."/>
            <person name="Handa Y."/>
            <person name="Herr J.R."/>
            <person name="Hijri M."/>
            <person name="Koul R."/>
            <person name="Kawaguchi M."/>
            <person name="Krajinski F."/>
            <person name="Lammers P.J."/>
            <person name="Masclaux F.G."/>
            <person name="Murat C."/>
            <person name="Morin E."/>
            <person name="Ndikumana S."/>
            <person name="Pagni M."/>
            <person name="Petitpierre D."/>
            <person name="Requena N."/>
            <person name="Rosikiewicz P."/>
            <person name="Riley R."/>
            <person name="Saito K."/>
            <person name="San Clemente H."/>
            <person name="Shapiro H."/>
            <person name="van Tuinen D."/>
            <person name="Becard G."/>
            <person name="Bonfante P."/>
            <person name="Paszkowski U."/>
            <person name="Shachar-Hill Y.Y."/>
            <person name="Tuskan G.A."/>
            <person name="Young P.W."/>
            <person name="Sanders I.R."/>
            <person name="Henrissat B."/>
            <person name="Rensing S.A."/>
            <person name="Grigoriev I.V."/>
            <person name="Corradi N."/>
            <person name="Roux C."/>
            <person name="Martin F."/>
        </authorList>
    </citation>
    <scope>NUCLEOTIDE SEQUENCE [LARGE SCALE GENOMIC DNA]</scope>
    <source>
        <strain evidence="2 3">DAOM 197198</strain>
    </source>
</reference>
<dbReference type="AlphaFoldDB" id="A0A2P4PK78"/>
<organism evidence="2 3">
    <name type="scientific">Rhizophagus irregularis (strain DAOM 181602 / DAOM 197198 / MUCL 43194)</name>
    <name type="common">Arbuscular mycorrhizal fungus</name>
    <name type="synonym">Glomus intraradices</name>
    <dbReference type="NCBI Taxonomy" id="747089"/>
    <lineage>
        <taxon>Eukaryota</taxon>
        <taxon>Fungi</taxon>
        <taxon>Fungi incertae sedis</taxon>
        <taxon>Mucoromycota</taxon>
        <taxon>Glomeromycotina</taxon>
        <taxon>Glomeromycetes</taxon>
        <taxon>Glomerales</taxon>
        <taxon>Glomeraceae</taxon>
        <taxon>Rhizophagus</taxon>
    </lineage>
</organism>
<evidence type="ECO:0000313" key="3">
    <source>
        <dbReference type="Proteomes" id="UP000018888"/>
    </source>
</evidence>
<protein>
    <submittedName>
        <fullName evidence="2">Uncharacterized protein</fullName>
    </submittedName>
</protein>
<feature type="transmembrane region" description="Helical" evidence="1">
    <location>
        <begin position="7"/>
        <end position="27"/>
    </location>
</feature>
<keyword evidence="3" id="KW-1185">Reference proteome</keyword>
<comment type="caution">
    <text evidence="2">The sequence shown here is derived from an EMBL/GenBank/DDBJ whole genome shotgun (WGS) entry which is preliminary data.</text>
</comment>